<keyword evidence="2" id="KW-0472">Membrane</keyword>
<feature type="transmembrane region" description="Helical" evidence="2">
    <location>
        <begin position="41"/>
        <end position="59"/>
    </location>
</feature>
<evidence type="ECO:0000313" key="3">
    <source>
        <dbReference type="EMBL" id="KAF2398472.1"/>
    </source>
</evidence>
<feature type="compositionally biased region" description="Pro residues" evidence="1">
    <location>
        <begin position="66"/>
        <end position="78"/>
    </location>
</feature>
<evidence type="ECO:0000256" key="1">
    <source>
        <dbReference type="SAM" id="MobiDB-lite"/>
    </source>
</evidence>
<keyword evidence="2" id="KW-1133">Transmembrane helix</keyword>
<evidence type="ECO:0000256" key="2">
    <source>
        <dbReference type="SAM" id="Phobius"/>
    </source>
</evidence>
<proteinExistence type="predicted"/>
<dbReference type="Proteomes" id="UP000799640">
    <property type="component" value="Unassembled WGS sequence"/>
</dbReference>
<keyword evidence="4" id="KW-1185">Reference proteome</keyword>
<sequence>MREQSASRDEKKKKTYAAVAGALSAAARVARARFRSTARKWLLGGFVCFVVSSCSLLAAPQISPRGRPPFMPPTPCPLPHGKHDSPL</sequence>
<reference evidence="3" key="1">
    <citation type="journal article" date="2020" name="Stud. Mycol.">
        <title>101 Dothideomycetes genomes: a test case for predicting lifestyles and emergence of pathogens.</title>
        <authorList>
            <person name="Haridas S."/>
            <person name="Albert R."/>
            <person name="Binder M."/>
            <person name="Bloem J."/>
            <person name="Labutti K."/>
            <person name="Salamov A."/>
            <person name="Andreopoulos B."/>
            <person name="Baker S."/>
            <person name="Barry K."/>
            <person name="Bills G."/>
            <person name="Bluhm B."/>
            <person name="Cannon C."/>
            <person name="Castanera R."/>
            <person name="Culley D."/>
            <person name="Daum C."/>
            <person name="Ezra D."/>
            <person name="Gonzalez J."/>
            <person name="Henrissat B."/>
            <person name="Kuo A."/>
            <person name="Liang C."/>
            <person name="Lipzen A."/>
            <person name="Lutzoni F."/>
            <person name="Magnuson J."/>
            <person name="Mondo S."/>
            <person name="Nolan M."/>
            <person name="Ohm R."/>
            <person name="Pangilinan J."/>
            <person name="Park H.-J."/>
            <person name="Ramirez L."/>
            <person name="Alfaro M."/>
            <person name="Sun H."/>
            <person name="Tritt A."/>
            <person name="Yoshinaga Y."/>
            <person name="Zwiers L.-H."/>
            <person name="Turgeon B."/>
            <person name="Goodwin S."/>
            <person name="Spatafora J."/>
            <person name="Crous P."/>
            <person name="Grigoriev I."/>
        </authorList>
    </citation>
    <scope>NUCLEOTIDE SEQUENCE</scope>
    <source>
        <strain evidence="3">CBS 262.69</strain>
    </source>
</reference>
<evidence type="ECO:0000313" key="4">
    <source>
        <dbReference type="Proteomes" id="UP000799640"/>
    </source>
</evidence>
<feature type="region of interest" description="Disordered" evidence="1">
    <location>
        <begin position="61"/>
        <end position="87"/>
    </location>
</feature>
<protein>
    <submittedName>
        <fullName evidence="3">Uncharacterized protein</fullName>
    </submittedName>
</protein>
<gene>
    <name evidence="3" type="ORF">EJ06DRAFT_110053</name>
</gene>
<name>A0A6G1HR50_9PEZI</name>
<dbReference type="EMBL" id="ML996700">
    <property type="protein sequence ID" value="KAF2398472.1"/>
    <property type="molecule type" value="Genomic_DNA"/>
</dbReference>
<keyword evidence="2" id="KW-0812">Transmembrane</keyword>
<accession>A0A6G1HR50</accession>
<organism evidence="3 4">
    <name type="scientific">Trichodelitschia bisporula</name>
    <dbReference type="NCBI Taxonomy" id="703511"/>
    <lineage>
        <taxon>Eukaryota</taxon>
        <taxon>Fungi</taxon>
        <taxon>Dikarya</taxon>
        <taxon>Ascomycota</taxon>
        <taxon>Pezizomycotina</taxon>
        <taxon>Dothideomycetes</taxon>
        <taxon>Dothideomycetes incertae sedis</taxon>
        <taxon>Phaeotrichales</taxon>
        <taxon>Phaeotrichaceae</taxon>
        <taxon>Trichodelitschia</taxon>
    </lineage>
</organism>
<dbReference type="AlphaFoldDB" id="A0A6G1HR50"/>